<evidence type="ECO:0000313" key="12">
    <source>
        <dbReference type="Proteomes" id="UP000185874"/>
    </source>
</evidence>
<organism evidence="11 12">
    <name type="scientific">Candidatus Shapirobacteria bacterium RBG_13_44_7</name>
    <dbReference type="NCBI Taxonomy" id="1802149"/>
    <lineage>
        <taxon>Bacteria</taxon>
        <taxon>Candidatus Shapironibacteriota</taxon>
    </lineage>
</organism>
<dbReference type="SUPFAM" id="SSF52833">
    <property type="entry name" value="Thioredoxin-like"/>
    <property type="match status" value="1"/>
</dbReference>
<evidence type="ECO:0000256" key="7">
    <source>
        <dbReference type="PIRNR" id="PIRNR000077"/>
    </source>
</evidence>
<protein>
    <recommendedName>
        <fullName evidence="6 7">Thioredoxin</fullName>
    </recommendedName>
</protein>
<feature type="site" description="Contributes to redox potential value" evidence="8">
    <location>
        <position position="32"/>
    </location>
</feature>
<evidence type="ECO:0000256" key="2">
    <source>
        <dbReference type="ARBA" id="ARBA00022448"/>
    </source>
</evidence>
<sequence length="102" mass="11595">MITHLNDQNFQTEVIDYQGKVLVDFWAPWCGPCQMLTPIIEELSNEVDSQIKVAKLNTDESPITGEKYNITAIPAVLVFDHGQVKNTLIGFRQKQDYLDALK</sequence>
<feature type="active site" description="Nucleophile" evidence="8">
    <location>
        <position position="33"/>
    </location>
</feature>
<reference evidence="11 12" key="1">
    <citation type="journal article" date="2016" name="Nat. Commun.">
        <title>Thousands of microbial genomes shed light on interconnected biogeochemical processes in an aquifer system.</title>
        <authorList>
            <person name="Anantharaman K."/>
            <person name="Brown C.T."/>
            <person name="Hug L.A."/>
            <person name="Sharon I."/>
            <person name="Castelle C.J."/>
            <person name="Probst A.J."/>
            <person name="Thomas B.C."/>
            <person name="Singh A."/>
            <person name="Wilkins M.J."/>
            <person name="Karaoz U."/>
            <person name="Brodie E.L."/>
            <person name="Williams K.H."/>
            <person name="Hubbard S.S."/>
            <person name="Banfield J.F."/>
        </authorList>
    </citation>
    <scope>NUCLEOTIDE SEQUENCE [LARGE SCALE GENOMIC DNA]</scope>
</reference>
<evidence type="ECO:0000256" key="1">
    <source>
        <dbReference type="ARBA" id="ARBA00008987"/>
    </source>
</evidence>
<evidence type="ECO:0000256" key="6">
    <source>
        <dbReference type="NCBIfam" id="TIGR01068"/>
    </source>
</evidence>
<dbReference type="PROSITE" id="PS00194">
    <property type="entry name" value="THIOREDOXIN_1"/>
    <property type="match status" value="1"/>
</dbReference>
<evidence type="ECO:0000256" key="3">
    <source>
        <dbReference type="ARBA" id="ARBA00022982"/>
    </source>
</evidence>
<dbReference type="Gene3D" id="3.40.30.10">
    <property type="entry name" value="Glutaredoxin"/>
    <property type="match status" value="1"/>
</dbReference>
<comment type="similarity">
    <text evidence="1 7">Belongs to the thioredoxin family.</text>
</comment>
<keyword evidence="2" id="KW-0813">Transport</keyword>
<keyword evidence="4 9" id="KW-1015">Disulfide bond</keyword>
<comment type="caution">
    <text evidence="11">The sequence shown here is derived from an EMBL/GenBank/DDBJ whole genome shotgun (WGS) entry which is preliminary data.</text>
</comment>
<dbReference type="PANTHER" id="PTHR45663">
    <property type="entry name" value="GEO12009P1"/>
    <property type="match status" value="1"/>
</dbReference>
<proteinExistence type="inferred from homology"/>
<dbReference type="EMBL" id="MGDJ01000023">
    <property type="protein sequence ID" value="OGL52701.1"/>
    <property type="molecule type" value="Genomic_DNA"/>
</dbReference>
<dbReference type="FunFam" id="3.40.30.10:FF:000001">
    <property type="entry name" value="Thioredoxin"/>
    <property type="match status" value="1"/>
</dbReference>
<dbReference type="InterPro" id="IPR013766">
    <property type="entry name" value="Thioredoxin_domain"/>
</dbReference>
<dbReference type="PANTHER" id="PTHR45663:SF11">
    <property type="entry name" value="GEO12009P1"/>
    <property type="match status" value="1"/>
</dbReference>
<evidence type="ECO:0000256" key="9">
    <source>
        <dbReference type="PIRSR" id="PIRSR000077-4"/>
    </source>
</evidence>
<keyword evidence="5 9" id="KW-0676">Redox-active center</keyword>
<evidence type="ECO:0000256" key="5">
    <source>
        <dbReference type="ARBA" id="ARBA00023284"/>
    </source>
</evidence>
<dbReference type="InterPro" id="IPR036249">
    <property type="entry name" value="Thioredoxin-like_sf"/>
</dbReference>
<dbReference type="InterPro" id="IPR017937">
    <property type="entry name" value="Thioredoxin_CS"/>
</dbReference>
<feature type="domain" description="Thioredoxin" evidence="10">
    <location>
        <begin position="1"/>
        <end position="102"/>
    </location>
</feature>
<feature type="site" description="Deprotonates C-terminal active site Cys" evidence="8">
    <location>
        <position position="24"/>
    </location>
</feature>
<keyword evidence="3" id="KW-0249">Electron transport</keyword>
<dbReference type="GO" id="GO:0015035">
    <property type="term" value="F:protein-disulfide reductase activity"/>
    <property type="evidence" value="ECO:0007669"/>
    <property type="project" value="UniProtKB-UniRule"/>
</dbReference>
<feature type="disulfide bond" description="Redox-active" evidence="9">
    <location>
        <begin position="30"/>
        <end position="33"/>
    </location>
</feature>
<dbReference type="GO" id="GO:0005737">
    <property type="term" value="C:cytoplasm"/>
    <property type="evidence" value="ECO:0007669"/>
    <property type="project" value="TreeGrafter"/>
</dbReference>
<feature type="site" description="Contributes to redox potential value" evidence="8">
    <location>
        <position position="31"/>
    </location>
</feature>
<evidence type="ECO:0000256" key="4">
    <source>
        <dbReference type="ARBA" id="ARBA00023157"/>
    </source>
</evidence>
<dbReference type="Proteomes" id="UP000185874">
    <property type="component" value="Unassembled WGS sequence"/>
</dbReference>
<evidence type="ECO:0000259" key="10">
    <source>
        <dbReference type="PROSITE" id="PS51352"/>
    </source>
</evidence>
<dbReference type="AlphaFoldDB" id="A0A1F7SG31"/>
<evidence type="ECO:0000313" key="11">
    <source>
        <dbReference type="EMBL" id="OGL52701.1"/>
    </source>
</evidence>
<dbReference type="InterPro" id="IPR005746">
    <property type="entry name" value="Thioredoxin"/>
</dbReference>
<dbReference type="Pfam" id="PF00085">
    <property type="entry name" value="Thioredoxin"/>
    <property type="match status" value="1"/>
</dbReference>
<accession>A0A1F7SG31</accession>
<dbReference type="PIRSF" id="PIRSF000077">
    <property type="entry name" value="Thioredoxin"/>
    <property type="match status" value="1"/>
</dbReference>
<gene>
    <name evidence="11" type="ORF">A3K55_01760</name>
</gene>
<dbReference type="NCBIfam" id="TIGR01068">
    <property type="entry name" value="thioredoxin"/>
    <property type="match status" value="1"/>
</dbReference>
<name>A0A1F7SG31_9BACT</name>
<dbReference type="PROSITE" id="PS51352">
    <property type="entry name" value="THIOREDOXIN_2"/>
    <property type="match status" value="1"/>
</dbReference>
<evidence type="ECO:0000256" key="8">
    <source>
        <dbReference type="PIRSR" id="PIRSR000077-1"/>
    </source>
</evidence>
<dbReference type="CDD" id="cd02947">
    <property type="entry name" value="TRX_family"/>
    <property type="match status" value="1"/>
</dbReference>
<feature type="active site" description="Nucleophile" evidence="8">
    <location>
        <position position="30"/>
    </location>
</feature>
<dbReference type="PRINTS" id="PR00421">
    <property type="entry name" value="THIOREDOXIN"/>
</dbReference>